<proteinExistence type="predicted"/>
<gene>
    <name evidence="1" type="ORF">PFFCH_03457</name>
</gene>
<evidence type="ECO:0000313" key="1">
    <source>
        <dbReference type="EMBL" id="ETW29117.1"/>
    </source>
</evidence>
<sequence length="68" mass="8101">MEFHSNEDMLQYIKNLKGVVETLMKITQQNSLEFLEIMNLYRNVDFHKNMCRVDDTQELENTIKMGTS</sequence>
<reference evidence="1 2" key="2">
    <citation type="submission" date="2013-02" db="EMBL/GenBank/DDBJ databases">
        <title>The Genome Sequence of Plasmodium falciparum FCH/4.</title>
        <authorList>
            <consortium name="The Broad Institute Genome Sequencing Platform"/>
            <consortium name="The Broad Institute Genome Sequencing Center for Infectious Disease"/>
            <person name="Neafsey D."/>
            <person name="Cheeseman I."/>
            <person name="Volkman S."/>
            <person name="Adams J."/>
            <person name="Walker B."/>
            <person name="Young S.K."/>
            <person name="Zeng Q."/>
            <person name="Gargeya S."/>
            <person name="Fitzgerald M."/>
            <person name="Haas B."/>
            <person name="Abouelleil A."/>
            <person name="Alvarado L."/>
            <person name="Arachchi H.M."/>
            <person name="Berlin A.M."/>
            <person name="Chapman S.B."/>
            <person name="Dewar J."/>
            <person name="Goldberg J."/>
            <person name="Griggs A."/>
            <person name="Gujja S."/>
            <person name="Hansen M."/>
            <person name="Howarth C."/>
            <person name="Imamovic A."/>
            <person name="Larimer J."/>
            <person name="McCowan C."/>
            <person name="Murphy C."/>
            <person name="Neiman D."/>
            <person name="Pearson M."/>
            <person name="Priest M."/>
            <person name="Roberts A."/>
            <person name="Saif S."/>
            <person name="Shea T."/>
            <person name="Sisk P."/>
            <person name="Sykes S."/>
            <person name="Wortman J."/>
            <person name="Nusbaum C."/>
            <person name="Birren B."/>
        </authorList>
    </citation>
    <scope>NUCLEOTIDE SEQUENCE [LARGE SCALE GENOMIC DNA]</scope>
    <source>
        <strain evidence="1 2">FCH/4</strain>
    </source>
</reference>
<organism evidence="1 2">
    <name type="scientific">Plasmodium falciparum FCH/4</name>
    <dbReference type="NCBI Taxonomy" id="1036724"/>
    <lineage>
        <taxon>Eukaryota</taxon>
        <taxon>Sar</taxon>
        <taxon>Alveolata</taxon>
        <taxon>Apicomplexa</taxon>
        <taxon>Aconoidasida</taxon>
        <taxon>Haemosporida</taxon>
        <taxon>Plasmodiidae</taxon>
        <taxon>Plasmodium</taxon>
        <taxon>Plasmodium (Laverania)</taxon>
    </lineage>
</organism>
<protein>
    <submittedName>
        <fullName evidence="1">Uncharacterized protein</fullName>
    </submittedName>
</protein>
<dbReference type="Proteomes" id="UP000030656">
    <property type="component" value="Unassembled WGS sequence"/>
</dbReference>
<evidence type="ECO:0000313" key="2">
    <source>
        <dbReference type="Proteomes" id="UP000030656"/>
    </source>
</evidence>
<accession>A0A024VKT7</accession>
<dbReference type="EMBL" id="KI927998">
    <property type="protein sequence ID" value="ETW29117.1"/>
    <property type="molecule type" value="Genomic_DNA"/>
</dbReference>
<dbReference type="AlphaFoldDB" id="A0A024VKT7"/>
<reference evidence="1 2" key="1">
    <citation type="submission" date="2013-02" db="EMBL/GenBank/DDBJ databases">
        <title>The Genome Annotation of Plasmodium falciparum FCH/4.</title>
        <authorList>
            <consortium name="The Broad Institute Genome Sequencing Platform"/>
            <consortium name="The Broad Institute Genome Sequencing Center for Infectious Disease"/>
            <person name="Neafsey D."/>
            <person name="Hoffman S."/>
            <person name="Volkman S."/>
            <person name="Rosenthal P."/>
            <person name="Walker B."/>
            <person name="Young S.K."/>
            <person name="Zeng Q."/>
            <person name="Gargeya S."/>
            <person name="Fitzgerald M."/>
            <person name="Haas B."/>
            <person name="Abouelleil A."/>
            <person name="Allen A.W."/>
            <person name="Alvarado L."/>
            <person name="Arachchi H.M."/>
            <person name="Berlin A.M."/>
            <person name="Chapman S.B."/>
            <person name="Gainer-Dewar J."/>
            <person name="Goldberg J."/>
            <person name="Griggs A."/>
            <person name="Gujja S."/>
            <person name="Hansen M."/>
            <person name="Howarth C."/>
            <person name="Imamovic A."/>
            <person name="Ireland A."/>
            <person name="Larimer J."/>
            <person name="McCowan C."/>
            <person name="Murphy C."/>
            <person name="Pearson M."/>
            <person name="Poon T.W."/>
            <person name="Priest M."/>
            <person name="Roberts A."/>
            <person name="Saif S."/>
            <person name="Shea T."/>
            <person name="Sisk P."/>
            <person name="Sykes S."/>
            <person name="Wortman J."/>
            <person name="Nusbaum C."/>
            <person name="Birren B."/>
        </authorList>
    </citation>
    <scope>NUCLEOTIDE SEQUENCE [LARGE SCALE GENOMIC DNA]</scope>
    <source>
        <strain evidence="1 2">FCH/4</strain>
    </source>
</reference>
<dbReference type="OrthoDB" id="391179at2759"/>
<name>A0A024VKT7_PLAFA</name>